<dbReference type="Gene3D" id="3.40.50.2020">
    <property type="match status" value="1"/>
</dbReference>
<dbReference type="Proteomes" id="UP000014729">
    <property type="component" value="Segment"/>
</dbReference>
<evidence type="ECO:0000256" key="2">
    <source>
        <dbReference type="ARBA" id="ARBA00022676"/>
    </source>
</evidence>
<evidence type="ECO:0000256" key="6">
    <source>
        <dbReference type="ARBA" id="ARBA00023136"/>
    </source>
</evidence>
<gene>
    <name evidence="8" type="ORF">CGPG_00045</name>
    <name evidence="9" type="ORF">PhiST_gp064</name>
</gene>
<dbReference type="EMBL" id="HQ634192">
    <property type="protein sequence ID" value="AGH56744.1"/>
    <property type="molecule type" value="Genomic_DNA"/>
</dbReference>
<dbReference type="PANTHER" id="PTHR39563:SF1">
    <property type="entry name" value="XANTHINE-GUANINE PHOSPHORIBOSYLTRANSFERASE"/>
    <property type="match status" value="1"/>
</dbReference>
<evidence type="ECO:0000313" key="10">
    <source>
        <dbReference type="Proteomes" id="UP000014729"/>
    </source>
</evidence>
<dbReference type="PANTHER" id="PTHR39563">
    <property type="entry name" value="XANTHINE PHOSPHORIBOSYLTRANSFERASE"/>
    <property type="match status" value="1"/>
</dbReference>
<evidence type="ECO:0000313" key="11">
    <source>
        <dbReference type="Proteomes" id="UP000203074"/>
    </source>
</evidence>
<dbReference type="GeneID" id="15009943"/>
<protein>
    <submittedName>
        <fullName evidence="9">Phosphoribosyl transferase</fullName>
    </submittedName>
</protein>
<keyword evidence="2" id="KW-0328">Glycosyltransferase</keyword>
<name>M4T1R9_9CAUD</name>
<keyword evidence="1" id="KW-1003">Cell membrane</keyword>
<evidence type="ECO:0000259" key="7">
    <source>
        <dbReference type="Pfam" id="PF00156"/>
    </source>
</evidence>
<dbReference type="OrthoDB" id="40585at10239"/>
<dbReference type="InterPro" id="IPR023747">
    <property type="entry name" value="Xanthine_Guanine_PRibTrfase"/>
</dbReference>
<keyword evidence="11" id="KW-1185">Reference proteome</keyword>
<accession>M4T1R9</accession>
<keyword evidence="3 9" id="KW-0808">Transferase</keyword>
<reference evidence="8 11" key="1">
    <citation type="submission" date="2010-11" db="EMBL/GenBank/DDBJ databases">
        <title>The Genome Sequence of Cellulophaga phage phiST.</title>
        <authorList>
            <consortium name="The Broad Institute Genome Sequencing Platform"/>
            <person name="Henn M.R."/>
            <person name="Reimann L."/>
            <person name="Holmfelt K."/>
            <person name="Levin J."/>
            <person name="Malboeuf C."/>
            <person name="Casali M."/>
            <person name="Russ C."/>
            <person name="Lennon N."/>
            <person name="Chapman S.B."/>
            <person name="Erlich R."/>
            <person name="Young S.K."/>
            <person name="Yandava C."/>
            <person name="Zeng Q."/>
            <person name="Alvarado L."/>
            <person name="Anderson S."/>
            <person name="Berlin A."/>
            <person name="Chen Z."/>
            <person name="Freedman E."/>
            <person name="Gellesch M."/>
            <person name="Goldberg J."/>
            <person name="Green L."/>
            <person name="Griggs A."/>
            <person name="Gujja S."/>
            <person name="Heilman E.R."/>
            <person name="Heiman D."/>
            <person name="Hollinger A."/>
            <person name="Howarth C."/>
            <person name="Larson L."/>
            <person name="Mehta T."/>
            <person name="Pearson M."/>
            <person name="Roberts A."/>
            <person name="Ryan E."/>
            <person name="Saif S."/>
            <person name="Shea T."/>
            <person name="Shenoy N."/>
            <person name="Sisk P."/>
            <person name="Stolte C."/>
            <person name="Sykes S."/>
            <person name="White J."/>
            <person name="Haas B."/>
            <person name="Nusbaum C."/>
            <person name="Birren B."/>
        </authorList>
    </citation>
    <scope>NUCLEOTIDE SEQUENCE [LARGE SCALE GENOMIC DNA]</scope>
    <source>
        <strain evidence="11">phiST</strain>
        <strain evidence="8">PhiST</strain>
    </source>
</reference>
<dbReference type="GO" id="GO:0000310">
    <property type="term" value="F:xanthine phosphoribosyltransferase activity"/>
    <property type="evidence" value="ECO:0007669"/>
    <property type="project" value="InterPro"/>
</dbReference>
<organism evidence="8 11">
    <name type="scientific">Cellulophaga phage phiST</name>
    <dbReference type="NCBI Taxonomy" id="756282"/>
    <lineage>
        <taxon>Viruses</taxon>
        <taxon>Duplodnaviria</taxon>
        <taxon>Heunggongvirae</taxon>
        <taxon>Uroviricota</taxon>
        <taxon>Caudoviricetes</taxon>
        <taxon>Cbastvirus</taxon>
        <taxon>Cbastvirus ST</taxon>
    </lineage>
</organism>
<evidence type="ECO:0000256" key="5">
    <source>
        <dbReference type="ARBA" id="ARBA00022842"/>
    </source>
</evidence>
<evidence type="ECO:0000313" key="9">
    <source>
        <dbReference type="EMBL" id="AGO47203.1"/>
    </source>
</evidence>
<reference evidence="9 10" key="2">
    <citation type="journal article" date="2013" name="Proc. Natl. Acad. Sci. U.S.A.">
        <title>Twelve previously unknown phage genera are ubiquitous in global oceans.</title>
        <authorList>
            <person name="Holmfeldt K."/>
            <person name="Solonenko N."/>
            <person name="Shah M."/>
            <person name="Corrier K."/>
            <person name="Riemann L."/>
            <person name="Verberkmoes N.C."/>
            <person name="Sullivan M.B."/>
        </authorList>
    </citation>
    <scope>NUCLEOTIDE SEQUENCE [LARGE SCALE GENOMIC DNA]</scope>
    <source>
        <strain evidence="9">PhiST</strain>
    </source>
</reference>
<evidence type="ECO:0000256" key="4">
    <source>
        <dbReference type="ARBA" id="ARBA00022723"/>
    </source>
</evidence>
<evidence type="ECO:0000256" key="3">
    <source>
        <dbReference type="ARBA" id="ARBA00022679"/>
    </source>
</evidence>
<dbReference type="Proteomes" id="UP000203074">
    <property type="component" value="Segment"/>
</dbReference>
<dbReference type="Pfam" id="PF00156">
    <property type="entry name" value="Pribosyltran"/>
    <property type="match status" value="1"/>
</dbReference>
<proteinExistence type="predicted"/>
<dbReference type="RefSeq" id="YP_007673427.1">
    <property type="nucleotide sequence ID" value="NC_020842.1"/>
</dbReference>
<dbReference type="CDD" id="cd06223">
    <property type="entry name" value="PRTases_typeI"/>
    <property type="match status" value="1"/>
</dbReference>
<evidence type="ECO:0000256" key="1">
    <source>
        <dbReference type="ARBA" id="ARBA00022475"/>
    </source>
</evidence>
<dbReference type="InterPro" id="IPR000836">
    <property type="entry name" value="PRTase_dom"/>
</dbReference>
<keyword evidence="5" id="KW-0460">Magnesium</keyword>
<reference evidence="10" key="3">
    <citation type="submission" date="2013-03" db="EMBL/GenBank/DDBJ databases">
        <title>The Cellulophaga phages: a novel, diverse, and globally ubiquitous model system.</title>
        <authorList>
            <person name="Holmfeldt K."/>
            <person name="Solonenko N."/>
            <person name="Shah M."/>
            <person name="Corrier K."/>
            <person name="Riemann L."/>
            <person name="VerBerkmoes N.C."/>
            <person name="Sullivan M.B."/>
        </authorList>
    </citation>
    <scope>NUCLEOTIDE SEQUENCE [LARGE SCALE GENOMIC DNA]</scope>
</reference>
<dbReference type="InterPro" id="IPR029057">
    <property type="entry name" value="PRTase-like"/>
</dbReference>
<keyword evidence="4" id="KW-0479">Metal-binding</keyword>
<dbReference type="KEGG" id="vg:15009943"/>
<dbReference type="EMBL" id="KC821604">
    <property type="protein sequence ID" value="AGO47203.1"/>
    <property type="molecule type" value="Genomic_DNA"/>
</dbReference>
<sequence length="142" mass="16119">MSVQKVYFSWNDFDQSVDQITEAYREKSLTKVVGLSRGGLSLAVALSHSLGIEMQSLVWQTRDGSKQDKTTLLELKKESELNGNSILFVDDICDSGLTIKQIKQIMPNARFAVLIDKLESDRLVEFSSIFVNEGWIVFPWEK</sequence>
<feature type="domain" description="Phosphoribosyltransferase" evidence="7">
    <location>
        <begin position="25"/>
        <end position="140"/>
    </location>
</feature>
<evidence type="ECO:0000313" key="8">
    <source>
        <dbReference type="EMBL" id="AGH56744.1"/>
    </source>
</evidence>
<dbReference type="SUPFAM" id="SSF53271">
    <property type="entry name" value="PRTase-like"/>
    <property type="match status" value="1"/>
</dbReference>
<dbReference type="GO" id="GO:0046872">
    <property type="term" value="F:metal ion binding"/>
    <property type="evidence" value="ECO:0007669"/>
    <property type="project" value="UniProtKB-KW"/>
</dbReference>
<keyword evidence="6" id="KW-0472">Membrane</keyword>